<dbReference type="GO" id="GO:0051539">
    <property type="term" value="F:4 iron, 4 sulfur cluster binding"/>
    <property type="evidence" value="ECO:0007669"/>
    <property type="project" value="TreeGrafter"/>
</dbReference>
<keyword evidence="2" id="KW-0456">Lyase</keyword>
<dbReference type="eggNOG" id="COG1533">
    <property type="taxonomic scope" value="Bacteria"/>
</dbReference>
<protein>
    <submittedName>
        <fullName evidence="2">Spore photoproduct lyase</fullName>
    </submittedName>
</protein>
<reference evidence="2 3" key="1">
    <citation type="journal article" date="2011" name="J. Bacteriol.">
        <title>Draft genome sequence of the marine bacterium Streptomyces griseoaurantiacus M045, which produces novel manumycin-type antibiotics with a pABA core component.</title>
        <authorList>
            <person name="Li F."/>
            <person name="Jiang P."/>
            <person name="Zheng H."/>
            <person name="Wang S."/>
            <person name="Zhao G."/>
            <person name="Qin S."/>
            <person name="Liu Z."/>
        </authorList>
    </citation>
    <scope>NUCLEOTIDE SEQUENCE [LARGE SCALE GENOMIC DNA]</scope>
    <source>
        <strain evidence="2 3">M045</strain>
    </source>
</reference>
<organism evidence="2 3">
    <name type="scientific">Streptomyces griseoaurantiacus M045</name>
    <dbReference type="NCBI Taxonomy" id="996637"/>
    <lineage>
        <taxon>Bacteria</taxon>
        <taxon>Bacillati</taxon>
        <taxon>Actinomycetota</taxon>
        <taxon>Actinomycetes</taxon>
        <taxon>Kitasatosporales</taxon>
        <taxon>Streptomycetaceae</taxon>
        <taxon>Streptomyces</taxon>
        <taxon>Streptomyces aurantiacus group</taxon>
    </lineage>
</organism>
<accession>F3NHS8</accession>
<evidence type="ECO:0000313" key="3">
    <source>
        <dbReference type="Proteomes" id="UP000003022"/>
    </source>
</evidence>
<name>F3NHS8_9ACTN</name>
<dbReference type="InterPro" id="IPR049539">
    <property type="entry name" value="SPL"/>
</dbReference>
<dbReference type="Gene3D" id="3.40.50.12110">
    <property type="match status" value="1"/>
</dbReference>
<proteinExistence type="predicted"/>
<dbReference type="PANTHER" id="PTHR37822:SF2">
    <property type="entry name" value="SPORE PHOTOPRODUCT LYASE"/>
    <property type="match status" value="1"/>
</dbReference>
<dbReference type="PANTHER" id="PTHR37822">
    <property type="entry name" value="SPORE PHOTOPRODUCT LYASE-RELATED"/>
    <property type="match status" value="1"/>
</dbReference>
<dbReference type="GO" id="GO:0042601">
    <property type="term" value="C:endospore-forming forespore"/>
    <property type="evidence" value="ECO:0007669"/>
    <property type="project" value="TreeGrafter"/>
</dbReference>
<dbReference type="STRING" id="996637.SGM_2692"/>
<sequence length="525" mass="58975">MDIRQLGEEEGERPHQGDGRRQVRVRDRLPRLRRSRVRRNLDRREDLRHQRAELALRRIQLRVLVLGDAACQRVRLGQHADGPQDDLRLLHGESVGATSPVGDGALVPWRRLSRHVDPAPPAPPLPTRHRSMTMSKPAPRPPAGDPDALFGLDELPATPAVPAGAAPFRDSPEARRMLEIREIHAEPAAAASPRGRQILARFPEARVTEVDSHWRIPHLHGNEGNVERWVRVKRETLVLGVRRKLVTRPNGRSADWIAPGPSNGCAMSCAYCYVPRRKGYANPITVFTDIERTLAHLGRHVAAQGRKTEPNQCDPKAWVYDIGENGDCAVDALVCDNVADLVHAFRRWPTAKASFATKFVNPDLLALDPRGRTRIRFSVMPAEDSRVLDVRTSPVARRIAAAGDFLDAGYEVHFNLSPVVIRPGWREAWAELLTHLDDVLPARVKAQARAEVIMLTHNAPLHEVNLGWHPRAEDLLWTPGLQQPKRSQNGDTNVRYRNGVKREAVDTVRALVARHAPWLEIRYAF</sequence>
<dbReference type="AlphaFoldDB" id="F3NHS8"/>
<dbReference type="EMBL" id="AEYX01000034">
    <property type="protein sequence ID" value="EGG46968.1"/>
    <property type="molecule type" value="Genomic_DNA"/>
</dbReference>
<feature type="region of interest" description="Disordered" evidence="1">
    <location>
        <begin position="114"/>
        <end position="146"/>
    </location>
</feature>
<gene>
    <name evidence="2" type="ORF">SGM_2692</name>
</gene>
<dbReference type="InterPro" id="IPR023805">
    <property type="entry name" value="Uncharacterised_Spl-rel"/>
</dbReference>
<evidence type="ECO:0000256" key="1">
    <source>
        <dbReference type="SAM" id="MobiDB-lite"/>
    </source>
</evidence>
<dbReference type="GO" id="GO:0003913">
    <property type="term" value="F:DNA photolyase activity"/>
    <property type="evidence" value="ECO:0007669"/>
    <property type="project" value="TreeGrafter"/>
</dbReference>
<dbReference type="NCBIfam" id="TIGR03886">
    <property type="entry name" value="lyase_spl_fam"/>
    <property type="match status" value="1"/>
</dbReference>
<evidence type="ECO:0000313" key="2">
    <source>
        <dbReference type="EMBL" id="EGG46968.1"/>
    </source>
</evidence>
<dbReference type="GO" id="GO:1904047">
    <property type="term" value="F:S-adenosyl-L-methionine binding"/>
    <property type="evidence" value="ECO:0007669"/>
    <property type="project" value="TreeGrafter"/>
</dbReference>
<dbReference type="Proteomes" id="UP000003022">
    <property type="component" value="Unassembled WGS sequence"/>
</dbReference>
<keyword evidence="3" id="KW-1185">Reference proteome</keyword>
<feature type="region of interest" description="Disordered" evidence="1">
    <location>
        <begin position="1"/>
        <end position="27"/>
    </location>
</feature>
<comment type="caution">
    <text evidence="2">The sequence shown here is derived from an EMBL/GenBank/DDBJ whole genome shotgun (WGS) entry which is preliminary data.</text>
</comment>
<dbReference type="FunFam" id="3.40.50.12110:FF:000002">
    <property type="entry name" value="Spore photoproduct lyase"/>
    <property type="match status" value="1"/>
</dbReference>
<dbReference type="Gene3D" id="3.80.30.30">
    <property type="match status" value="1"/>
</dbReference>
<dbReference type="Pfam" id="PF20903">
    <property type="entry name" value="SPL"/>
    <property type="match status" value="1"/>
</dbReference>